<gene>
    <name evidence="2" type="ORF">SEPMUDRAFT_151540</name>
</gene>
<keyword evidence="3" id="KW-1185">Reference proteome</keyword>
<feature type="region of interest" description="Disordered" evidence="1">
    <location>
        <begin position="168"/>
        <end position="190"/>
    </location>
</feature>
<dbReference type="GeneID" id="27904016"/>
<accession>N1QDL9</accession>
<dbReference type="AlphaFoldDB" id="N1QDL9"/>
<protein>
    <submittedName>
        <fullName evidence="2">Uncharacterized protein</fullName>
    </submittedName>
</protein>
<organism evidence="2 3">
    <name type="scientific">Sphaerulina musiva (strain SO2202)</name>
    <name type="common">Poplar stem canker fungus</name>
    <name type="synonym">Septoria musiva</name>
    <dbReference type="NCBI Taxonomy" id="692275"/>
    <lineage>
        <taxon>Eukaryota</taxon>
        <taxon>Fungi</taxon>
        <taxon>Dikarya</taxon>
        <taxon>Ascomycota</taxon>
        <taxon>Pezizomycotina</taxon>
        <taxon>Dothideomycetes</taxon>
        <taxon>Dothideomycetidae</taxon>
        <taxon>Mycosphaerellales</taxon>
        <taxon>Mycosphaerellaceae</taxon>
        <taxon>Sphaerulina</taxon>
    </lineage>
</organism>
<evidence type="ECO:0000313" key="3">
    <source>
        <dbReference type="Proteomes" id="UP000016931"/>
    </source>
</evidence>
<name>N1QDL9_SPHMS</name>
<dbReference type="RefSeq" id="XP_016757687.1">
    <property type="nucleotide sequence ID" value="XM_016906879.1"/>
</dbReference>
<dbReference type="EMBL" id="KB456269">
    <property type="protein sequence ID" value="EMF09566.1"/>
    <property type="molecule type" value="Genomic_DNA"/>
</dbReference>
<dbReference type="Proteomes" id="UP000016931">
    <property type="component" value="Unassembled WGS sequence"/>
</dbReference>
<evidence type="ECO:0000313" key="2">
    <source>
        <dbReference type="EMBL" id="EMF09566.1"/>
    </source>
</evidence>
<sequence length="236" mass="27658">MDLLSRHSVGLSRMWHLEADSEPRWTSCWNSTNIARRTNRDALWLDQTMIPQLLRIWWQPLLVQWLFIHLSQITSLASPWPTVSLAGYYRIITSPQVFYVAANLREQARVSLSSLPDGRYIPPRCWTCFASSVTSISHPRSFRQNATHTHSTREFHLLQHHLQYSLSNHPNTKKPTSNQNHAFLQGNRRRRHGLLRSRYANASLWPEPYHQLARTTRRPNEGMQGFPNVPYDEEIL</sequence>
<feature type="compositionally biased region" description="Polar residues" evidence="1">
    <location>
        <begin position="168"/>
        <end position="182"/>
    </location>
</feature>
<reference evidence="2 3" key="1">
    <citation type="journal article" date="2012" name="PLoS Pathog.">
        <title>Diverse lifestyles and strategies of plant pathogenesis encoded in the genomes of eighteen Dothideomycetes fungi.</title>
        <authorList>
            <person name="Ohm R.A."/>
            <person name="Feau N."/>
            <person name="Henrissat B."/>
            <person name="Schoch C.L."/>
            <person name="Horwitz B.A."/>
            <person name="Barry K.W."/>
            <person name="Condon B.J."/>
            <person name="Copeland A.C."/>
            <person name="Dhillon B."/>
            <person name="Glaser F."/>
            <person name="Hesse C.N."/>
            <person name="Kosti I."/>
            <person name="LaButti K."/>
            <person name="Lindquist E.A."/>
            <person name="Lucas S."/>
            <person name="Salamov A.A."/>
            <person name="Bradshaw R.E."/>
            <person name="Ciuffetti L."/>
            <person name="Hamelin R.C."/>
            <person name="Kema G.H.J."/>
            <person name="Lawrence C."/>
            <person name="Scott J.A."/>
            <person name="Spatafora J.W."/>
            <person name="Turgeon B.G."/>
            <person name="de Wit P.J.G.M."/>
            <person name="Zhong S."/>
            <person name="Goodwin S.B."/>
            <person name="Grigoriev I.V."/>
        </authorList>
    </citation>
    <scope>NUCLEOTIDE SEQUENCE [LARGE SCALE GENOMIC DNA]</scope>
    <source>
        <strain evidence="2 3">SO2202</strain>
    </source>
</reference>
<proteinExistence type="predicted"/>
<dbReference type="HOGENOM" id="CLU_1176046_0_0_1"/>
<evidence type="ECO:0000256" key="1">
    <source>
        <dbReference type="SAM" id="MobiDB-lite"/>
    </source>
</evidence>